<dbReference type="SUPFAM" id="SSF47781">
    <property type="entry name" value="RuvA domain 2-like"/>
    <property type="match status" value="2"/>
</dbReference>
<dbReference type="GO" id="GO:0006139">
    <property type="term" value="P:nucleobase-containing compound metabolic process"/>
    <property type="evidence" value="ECO:0007669"/>
    <property type="project" value="InterPro"/>
</dbReference>
<sequence length="947" mass="102621">MQAVFEMLDAGLSAPFIGRFRRGRTGAMSEVHVRRVALRREELQELDRRRGTVLRSMERIEGISEKALDEVRQCMDRFELEDLYVPYRRPEPEVQLAMDRGLGALADLIVKPMPKEERVAGEAVEAAEEAAVEEAAVGEAAVEAPRAEESAAEESPAADVPAEEPSTEAVAEESQQEGPKAEEPVAEAPVADAADSADSADSTGDADAADHAAPGESEASSEDNTPSAQPEPLVMTAELSKLCEPFVNPDKGVHTDVEALAGAIRILSDRIGRDSRLRGHVRRIMRKKGILRIKPIVDEKKAGRHKNLLKVKAPLRQLQGHRLTAIRQAQKERIVNTFVELDPKEVIQRVRASMGKHTRPEFEALLNDVARKALRQRLLPVVEADIRLEMKERGDAEALRFLAAHLRQILLTPFFGRLPVVGMDVSAKGDMAFAFLDMHGNLTAEARVEVGEKDDATLGAELVALLEANGPEAIAVGSGKSARAAGQKIRAALRAVNSEVPVMVVNDAGATSYANGQLAREELAEVAVPIRLAITMGRRLQDPMGEFLKVDSKQLSLGAEQRLVSKANLRRALDEAVASAIAFVGCDFDTAPRSVILNLPGLTPESAKNLADKRDAGEIESREQIRADGILTEAEWTSVAAFLRIRQSSEPLDRTSLHPEQYALARQLLESAGGSVEETLGRPGGTKGLRRQSFEVDEFTWRDLMRELSFPGRDPRGRNRVPAYISDDTDPVRLQKGRVLEGIVTNVASFGAFIDVGTKQDAMIHISELASRYVRDARELLSIGATTRARIVDGSSARMALSLKDVPAPERDGGGGGSHRGGARRGGSRRARGGRRGEPREDAQPKGPAGRIYRRDGAAGASTRSGGARRGGPRRGGADRFDRGERVDLSKLNSAAETPANNPFASFFKKDQKEQPKPAAPKAPKAPKAQEAPQAPKEEPKTEAPAE</sequence>
<dbReference type="GO" id="GO:0003735">
    <property type="term" value="F:structural constituent of ribosome"/>
    <property type="evidence" value="ECO:0007669"/>
    <property type="project" value="TreeGrafter"/>
</dbReference>
<dbReference type="SUPFAM" id="SSF53098">
    <property type="entry name" value="Ribonuclease H-like"/>
    <property type="match status" value="1"/>
</dbReference>
<dbReference type="InterPro" id="IPR023323">
    <property type="entry name" value="Tex-like_dom_sf"/>
</dbReference>
<feature type="region of interest" description="Disordered" evidence="1">
    <location>
        <begin position="120"/>
        <end position="230"/>
    </location>
</feature>
<dbReference type="PANTHER" id="PTHR10724:SF10">
    <property type="entry name" value="S1 RNA-BINDING DOMAIN-CONTAINING PROTEIN 1"/>
    <property type="match status" value="1"/>
</dbReference>
<keyword evidence="4" id="KW-1185">Reference proteome</keyword>
<dbReference type="InterPro" id="IPR023319">
    <property type="entry name" value="Tex-like_HTH_dom_sf"/>
</dbReference>
<feature type="compositionally biased region" description="Basic residues" evidence="1">
    <location>
        <begin position="821"/>
        <end position="834"/>
    </location>
</feature>
<dbReference type="Gene3D" id="1.10.10.650">
    <property type="entry name" value="RuvA domain 2-like"/>
    <property type="match status" value="1"/>
</dbReference>
<dbReference type="InterPro" id="IPR018974">
    <property type="entry name" value="Tex-like_N"/>
</dbReference>
<dbReference type="EMBL" id="CP036434">
    <property type="protein sequence ID" value="QDV06387.1"/>
    <property type="molecule type" value="Genomic_DNA"/>
</dbReference>
<dbReference type="Gene3D" id="1.10.150.310">
    <property type="entry name" value="Tex RuvX-like domain-like"/>
    <property type="match status" value="1"/>
</dbReference>
<feature type="compositionally biased region" description="Basic and acidic residues" evidence="1">
    <location>
        <begin position="835"/>
        <end position="844"/>
    </location>
</feature>
<dbReference type="InterPro" id="IPR012340">
    <property type="entry name" value="NA-bd_OB-fold"/>
</dbReference>
<dbReference type="PANTHER" id="PTHR10724">
    <property type="entry name" value="30S RIBOSOMAL PROTEIN S1"/>
    <property type="match status" value="1"/>
</dbReference>
<dbReference type="InterPro" id="IPR050437">
    <property type="entry name" value="Ribos_protein_bS1-like"/>
</dbReference>
<protein>
    <submittedName>
        <fullName evidence="3">30S ribosomal protein S1</fullName>
    </submittedName>
</protein>
<name>A0A518EQM1_9BACT</name>
<feature type="compositionally biased region" description="Low complexity" evidence="1">
    <location>
        <begin position="920"/>
        <end position="935"/>
    </location>
</feature>
<keyword evidence="3" id="KW-0687">Ribonucleoprotein</keyword>
<dbReference type="GO" id="GO:0005840">
    <property type="term" value="C:ribosome"/>
    <property type="evidence" value="ECO:0007669"/>
    <property type="project" value="UniProtKB-KW"/>
</dbReference>
<dbReference type="AlphaFoldDB" id="A0A518EQM1"/>
<evidence type="ECO:0000313" key="4">
    <source>
        <dbReference type="Proteomes" id="UP000320390"/>
    </source>
</evidence>
<accession>A0A518EQM1</accession>
<dbReference type="GO" id="GO:0003729">
    <property type="term" value="F:mRNA binding"/>
    <property type="evidence" value="ECO:0007669"/>
    <property type="project" value="TreeGrafter"/>
</dbReference>
<dbReference type="Pfam" id="PF00575">
    <property type="entry name" value="S1"/>
    <property type="match status" value="1"/>
</dbReference>
<evidence type="ECO:0000256" key="1">
    <source>
        <dbReference type="SAM" id="MobiDB-lite"/>
    </source>
</evidence>
<dbReference type="Pfam" id="PF22706">
    <property type="entry name" value="Tex_central_region"/>
    <property type="match status" value="1"/>
</dbReference>
<dbReference type="Proteomes" id="UP000320390">
    <property type="component" value="Chromosome"/>
</dbReference>
<dbReference type="SUPFAM" id="SSF158832">
    <property type="entry name" value="Tex N-terminal region-like"/>
    <property type="match status" value="2"/>
</dbReference>
<evidence type="ECO:0000313" key="3">
    <source>
        <dbReference type="EMBL" id="QDV06387.1"/>
    </source>
</evidence>
<dbReference type="Pfam" id="PF16921">
    <property type="entry name" value="Tex_YqgF"/>
    <property type="match status" value="1"/>
</dbReference>
<feature type="compositionally biased region" description="Basic and acidic residues" evidence="1">
    <location>
        <begin position="876"/>
        <end position="889"/>
    </location>
</feature>
<dbReference type="Pfam" id="PF09371">
    <property type="entry name" value="Tex_N"/>
    <property type="match status" value="1"/>
</dbReference>
<feature type="compositionally biased region" description="Basic and acidic residues" evidence="1">
    <location>
        <begin position="936"/>
        <end position="947"/>
    </location>
</feature>
<dbReference type="InterPro" id="IPR010994">
    <property type="entry name" value="RuvA_2-like"/>
</dbReference>
<dbReference type="Gene3D" id="3.30.420.140">
    <property type="entry name" value="YqgF/RNase H-like domain"/>
    <property type="match status" value="1"/>
</dbReference>
<feature type="compositionally biased region" description="Low complexity" evidence="1">
    <location>
        <begin position="186"/>
        <end position="217"/>
    </location>
</feature>
<dbReference type="Gene3D" id="1.10.3500.10">
    <property type="entry name" value="Tex N-terminal region-like"/>
    <property type="match status" value="1"/>
</dbReference>
<dbReference type="InterPro" id="IPR003029">
    <property type="entry name" value="S1_domain"/>
</dbReference>
<organism evidence="3 4">
    <name type="scientific">Saltatorellus ferox</name>
    <dbReference type="NCBI Taxonomy" id="2528018"/>
    <lineage>
        <taxon>Bacteria</taxon>
        <taxon>Pseudomonadati</taxon>
        <taxon>Planctomycetota</taxon>
        <taxon>Planctomycetia</taxon>
        <taxon>Planctomycetia incertae sedis</taxon>
        <taxon>Saltatorellus</taxon>
    </lineage>
</organism>
<dbReference type="GO" id="GO:0006412">
    <property type="term" value="P:translation"/>
    <property type="evidence" value="ECO:0007669"/>
    <property type="project" value="TreeGrafter"/>
</dbReference>
<reference evidence="3 4" key="1">
    <citation type="submission" date="2019-02" db="EMBL/GenBank/DDBJ databases">
        <title>Deep-cultivation of Planctomycetes and their phenomic and genomic characterization uncovers novel biology.</title>
        <authorList>
            <person name="Wiegand S."/>
            <person name="Jogler M."/>
            <person name="Boedeker C."/>
            <person name="Pinto D."/>
            <person name="Vollmers J."/>
            <person name="Rivas-Marin E."/>
            <person name="Kohn T."/>
            <person name="Peeters S.H."/>
            <person name="Heuer A."/>
            <person name="Rast P."/>
            <person name="Oberbeckmann S."/>
            <person name="Bunk B."/>
            <person name="Jeske O."/>
            <person name="Meyerdierks A."/>
            <person name="Storesund J.E."/>
            <person name="Kallscheuer N."/>
            <person name="Luecker S."/>
            <person name="Lage O.M."/>
            <person name="Pohl T."/>
            <person name="Merkel B.J."/>
            <person name="Hornburger P."/>
            <person name="Mueller R.-W."/>
            <person name="Bruemmer F."/>
            <person name="Labrenz M."/>
            <person name="Spormann A.M."/>
            <person name="Op den Camp H."/>
            <person name="Overmann J."/>
            <person name="Amann R."/>
            <person name="Jetten M.S.M."/>
            <person name="Mascher T."/>
            <person name="Medema M.H."/>
            <person name="Devos D.P."/>
            <person name="Kaster A.-K."/>
            <person name="Ovreas L."/>
            <person name="Rohde M."/>
            <person name="Galperin M.Y."/>
            <person name="Jogler C."/>
        </authorList>
    </citation>
    <scope>NUCLEOTIDE SEQUENCE [LARGE SCALE GENOMIC DNA]</scope>
    <source>
        <strain evidence="3 4">Poly30</strain>
    </source>
</reference>
<feature type="compositionally biased region" description="Low complexity" evidence="1">
    <location>
        <begin position="133"/>
        <end position="144"/>
    </location>
</feature>
<dbReference type="InterPro" id="IPR012337">
    <property type="entry name" value="RNaseH-like_sf"/>
</dbReference>
<keyword evidence="3" id="KW-0689">Ribosomal protein</keyword>
<evidence type="ECO:0000259" key="2">
    <source>
        <dbReference type="PROSITE" id="PS50126"/>
    </source>
</evidence>
<dbReference type="InterPro" id="IPR055179">
    <property type="entry name" value="Tex-like_central_region"/>
</dbReference>
<feature type="compositionally biased region" description="Acidic residues" evidence="1">
    <location>
        <begin position="161"/>
        <end position="175"/>
    </location>
</feature>
<dbReference type="PROSITE" id="PS50126">
    <property type="entry name" value="S1"/>
    <property type="match status" value="1"/>
</dbReference>
<dbReference type="Pfam" id="PF17674">
    <property type="entry name" value="HHH_9"/>
    <property type="match status" value="1"/>
</dbReference>
<gene>
    <name evidence="3" type="primary">rpsA_2</name>
    <name evidence="3" type="ORF">Poly30_18960</name>
</gene>
<dbReference type="SMART" id="SM00316">
    <property type="entry name" value="S1"/>
    <property type="match status" value="1"/>
</dbReference>
<feature type="region of interest" description="Disordered" evidence="1">
    <location>
        <begin position="804"/>
        <end position="947"/>
    </location>
</feature>
<dbReference type="InterPro" id="IPR037027">
    <property type="entry name" value="YqgF/RNaseH-like_dom_sf"/>
</dbReference>
<dbReference type="InterPro" id="IPR032639">
    <property type="entry name" value="Tex_YqgF"/>
</dbReference>
<dbReference type="Gene3D" id="2.40.50.140">
    <property type="entry name" value="Nucleic acid-binding proteins"/>
    <property type="match status" value="1"/>
</dbReference>
<feature type="compositionally biased region" description="Polar residues" evidence="1">
    <location>
        <begin position="891"/>
        <end position="904"/>
    </location>
</feature>
<dbReference type="SUPFAM" id="SSF50249">
    <property type="entry name" value="Nucleic acid-binding proteins"/>
    <property type="match status" value="1"/>
</dbReference>
<dbReference type="InterPro" id="IPR041692">
    <property type="entry name" value="HHH_9"/>
</dbReference>
<proteinExistence type="predicted"/>
<feature type="domain" description="S1 motif" evidence="2">
    <location>
        <begin position="737"/>
        <end position="804"/>
    </location>
</feature>